<sequence>MNLKDAIQSFSMDSLKSTLVNVRHLDGTVTKSNKYGAIIEEANEYSRPEPNFSLYGFIPNFNPDLQIGKINLPEFTILFGSLDVAQDFNLLKGNNVTHIINLISNIAPNYFPEFFQYLSLLVYDDLSFQLHDTLYQCCDFLNIVKEKNGCCFIHCNAGLSRAPSIVIGYLIIVYAYSYEEAYSLVNSTRNIYINVNFRSQLMRLWLNGF</sequence>
<dbReference type="SMART" id="SM00195">
    <property type="entry name" value="DSPc"/>
    <property type="match status" value="1"/>
</dbReference>
<keyword evidence="4" id="KW-1185">Reference proteome</keyword>
<name>A0AAE1ZBP5_SCHME</name>
<reference evidence="3" key="2">
    <citation type="journal article" date="2023" name="Infect Dis Poverty">
        <title>Chromosome-scale genome of the human blood fluke Schistosoma mekongi and its implications for public health.</title>
        <authorList>
            <person name="Zhou M."/>
            <person name="Xu L."/>
            <person name="Xu D."/>
            <person name="Chen W."/>
            <person name="Khan J."/>
            <person name="Hu Y."/>
            <person name="Huang H."/>
            <person name="Wei H."/>
            <person name="Zhang Y."/>
            <person name="Chusongsang P."/>
            <person name="Tanasarnprasert K."/>
            <person name="Hu X."/>
            <person name="Limpanont Y."/>
            <person name="Lv Z."/>
        </authorList>
    </citation>
    <scope>NUCLEOTIDE SEQUENCE</scope>
    <source>
        <strain evidence="3">LV_2022a</strain>
    </source>
</reference>
<dbReference type="PANTHER" id="PTHR46377:SF1">
    <property type="entry name" value="DUAL SPECIFICITY PROTEIN PHOSPHATASE 19"/>
    <property type="match status" value="1"/>
</dbReference>
<gene>
    <name evidence="3" type="ORF">MN116_004772</name>
</gene>
<organism evidence="3 4">
    <name type="scientific">Schistosoma mekongi</name>
    <name type="common">Parasitic worm</name>
    <dbReference type="NCBI Taxonomy" id="38744"/>
    <lineage>
        <taxon>Eukaryota</taxon>
        <taxon>Metazoa</taxon>
        <taxon>Spiralia</taxon>
        <taxon>Lophotrochozoa</taxon>
        <taxon>Platyhelminthes</taxon>
        <taxon>Trematoda</taxon>
        <taxon>Digenea</taxon>
        <taxon>Strigeidida</taxon>
        <taxon>Schistosomatoidea</taxon>
        <taxon>Schistosomatidae</taxon>
        <taxon>Schistosoma</taxon>
    </lineage>
</organism>
<proteinExistence type="predicted"/>
<evidence type="ECO:0008006" key="5">
    <source>
        <dbReference type="Google" id="ProtNLM"/>
    </source>
</evidence>
<evidence type="ECO:0000259" key="1">
    <source>
        <dbReference type="PROSITE" id="PS50054"/>
    </source>
</evidence>
<dbReference type="PROSITE" id="PS50056">
    <property type="entry name" value="TYR_PHOSPHATASE_2"/>
    <property type="match status" value="1"/>
</dbReference>
<dbReference type="InterPro" id="IPR000387">
    <property type="entry name" value="Tyr_Pase_dom"/>
</dbReference>
<dbReference type="SUPFAM" id="SSF52799">
    <property type="entry name" value="(Phosphotyrosine protein) phosphatases II"/>
    <property type="match status" value="1"/>
</dbReference>
<dbReference type="AlphaFoldDB" id="A0AAE1ZBP5"/>
<comment type="caution">
    <text evidence="3">The sequence shown here is derived from an EMBL/GenBank/DDBJ whole genome shotgun (WGS) entry which is preliminary data.</text>
</comment>
<dbReference type="EMBL" id="JALJAT010000003">
    <property type="protein sequence ID" value="KAK4471336.1"/>
    <property type="molecule type" value="Genomic_DNA"/>
</dbReference>
<feature type="domain" description="Tyrosine-protein phosphatase" evidence="1">
    <location>
        <begin position="68"/>
        <end position="209"/>
    </location>
</feature>
<dbReference type="Pfam" id="PF00782">
    <property type="entry name" value="DSPc"/>
    <property type="match status" value="1"/>
</dbReference>
<dbReference type="Proteomes" id="UP001292079">
    <property type="component" value="Unassembled WGS sequence"/>
</dbReference>
<feature type="domain" description="Tyrosine specific protein phosphatases" evidence="2">
    <location>
        <begin position="138"/>
        <end position="200"/>
    </location>
</feature>
<dbReference type="PROSITE" id="PS50054">
    <property type="entry name" value="TYR_PHOSPHATASE_DUAL"/>
    <property type="match status" value="1"/>
</dbReference>
<evidence type="ECO:0000259" key="2">
    <source>
        <dbReference type="PROSITE" id="PS50056"/>
    </source>
</evidence>
<dbReference type="PANTHER" id="PTHR46377">
    <property type="entry name" value="DUAL SPECIFICITY PROTEIN PHOSPHATASE 19"/>
    <property type="match status" value="1"/>
</dbReference>
<dbReference type="InterPro" id="IPR029021">
    <property type="entry name" value="Prot-tyrosine_phosphatase-like"/>
</dbReference>
<accession>A0AAE1ZBP5</accession>
<dbReference type="GO" id="GO:0008579">
    <property type="term" value="F:JUN kinase phosphatase activity"/>
    <property type="evidence" value="ECO:0007669"/>
    <property type="project" value="TreeGrafter"/>
</dbReference>
<evidence type="ECO:0000313" key="3">
    <source>
        <dbReference type="EMBL" id="KAK4471336.1"/>
    </source>
</evidence>
<reference evidence="3" key="1">
    <citation type="submission" date="2022-04" db="EMBL/GenBank/DDBJ databases">
        <authorList>
            <person name="Xu L."/>
            <person name="Lv Z."/>
        </authorList>
    </citation>
    <scope>NUCLEOTIDE SEQUENCE</scope>
    <source>
        <strain evidence="3">LV_2022a</strain>
    </source>
</reference>
<dbReference type="InterPro" id="IPR000340">
    <property type="entry name" value="Dual-sp_phosphatase_cat-dom"/>
</dbReference>
<dbReference type="Gene3D" id="3.90.190.10">
    <property type="entry name" value="Protein tyrosine phosphatase superfamily"/>
    <property type="match status" value="1"/>
</dbReference>
<protein>
    <recommendedName>
        <fullName evidence="5">Dual specificity protein phosphatase 19</fullName>
    </recommendedName>
</protein>
<evidence type="ECO:0000313" key="4">
    <source>
        <dbReference type="Proteomes" id="UP001292079"/>
    </source>
</evidence>
<dbReference type="CDD" id="cd14498">
    <property type="entry name" value="DSP"/>
    <property type="match status" value="1"/>
</dbReference>
<dbReference type="GO" id="GO:0005737">
    <property type="term" value="C:cytoplasm"/>
    <property type="evidence" value="ECO:0007669"/>
    <property type="project" value="TreeGrafter"/>
</dbReference>
<dbReference type="InterPro" id="IPR020422">
    <property type="entry name" value="TYR_PHOSPHATASE_DUAL_dom"/>
</dbReference>